<dbReference type="InterPro" id="IPR002156">
    <property type="entry name" value="RNaseH_domain"/>
</dbReference>
<dbReference type="AlphaFoldDB" id="A0A5N5Q6J6"/>
<sequence length="298" mass="33072">MVSIPSCKGDAQKKAYTLALQNRILDLAQKTRVATLYTNGSCFSRDGVQHMGWGWCLKLGENKIDHAGGALGPNHTSYDAECYALADGVLRASWLAELTPIYLLHIVSNNTGMLQGLLSHQPKGAPSSVNRAARKLCDLASRHEHLDLLLSWCPAHHRVPGNERADAIAKRHATTTLTPKFAVSTDCIRWEAKERLLVDWEAHWNSFKEKHPNSMGTLALLNPPRLRLHPFHTAPGKHRKTHMQIIRKLSPQNAPVVTRSKIRHTSLGSAPGTNLPTGFYMGLVNGSKWHTCSRRSEV</sequence>
<dbReference type="InterPro" id="IPR012337">
    <property type="entry name" value="RNaseH-like_sf"/>
</dbReference>
<dbReference type="SUPFAM" id="SSF53098">
    <property type="entry name" value="Ribonuclease H-like"/>
    <property type="match status" value="1"/>
</dbReference>
<evidence type="ECO:0000259" key="1">
    <source>
        <dbReference type="PROSITE" id="PS50879"/>
    </source>
</evidence>
<dbReference type="GO" id="GO:0003676">
    <property type="term" value="F:nucleic acid binding"/>
    <property type="evidence" value="ECO:0007669"/>
    <property type="project" value="InterPro"/>
</dbReference>
<name>A0A5N5Q6J6_9AGAM</name>
<dbReference type="InterPro" id="IPR036397">
    <property type="entry name" value="RNaseH_sf"/>
</dbReference>
<keyword evidence="3" id="KW-1185">Reference proteome</keyword>
<dbReference type="PROSITE" id="PS50879">
    <property type="entry name" value="RNASE_H_1"/>
    <property type="match status" value="1"/>
</dbReference>
<dbReference type="Proteomes" id="UP000383932">
    <property type="component" value="Unassembled WGS sequence"/>
</dbReference>
<comment type="caution">
    <text evidence="2">The sequence shown here is derived from an EMBL/GenBank/DDBJ whole genome shotgun (WGS) entry which is preliminary data.</text>
</comment>
<dbReference type="GO" id="GO:0004523">
    <property type="term" value="F:RNA-DNA hybrid ribonuclease activity"/>
    <property type="evidence" value="ECO:0007669"/>
    <property type="project" value="InterPro"/>
</dbReference>
<dbReference type="OrthoDB" id="3230070at2759"/>
<evidence type="ECO:0000313" key="3">
    <source>
        <dbReference type="Proteomes" id="UP000383932"/>
    </source>
</evidence>
<organism evidence="2 3">
    <name type="scientific">Ceratobasidium theobromae</name>
    <dbReference type="NCBI Taxonomy" id="1582974"/>
    <lineage>
        <taxon>Eukaryota</taxon>
        <taxon>Fungi</taxon>
        <taxon>Dikarya</taxon>
        <taxon>Basidiomycota</taxon>
        <taxon>Agaricomycotina</taxon>
        <taxon>Agaricomycetes</taxon>
        <taxon>Cantharellales</taxon>
        <taxon>Ceratobasidiaceae</taxon>
        <taxon>Ceratobasidium</taxon>
    </lineage>
</organism>
<protein>
    <submittedName>
        <fullName evidence="2">RNase H domain-containing protein</fullName>
    </submittedName>
</protein>
<proteinExistence type="predicted"/>
<evidence type="ECO:0000313" key="2">
    <source>
        <dbReference type="EMBL" id="KAB5587492.1"/>
    </source>
</evidence>
<gene>
    <name evidence="2" type="ORF">CTheo_9069</name>
</gene>
<dbReference type="Gene3D" id="3.30.420.10">
    <property type="entry name" value="Ribonuclease H-like superfamily/Ribonuclease H"/>
    <property type="match status" value="1"/>
</dbReference>
<reference evidence="2 3" key="1">
    <citation type="journal article" date="2019" name="Fungal Biol. Biotechnol.">
        <title>Draft genome sequence of fastidious pathogen Ceratobasidium theobromae, which causes vascular-streak dieback in Theobroma cacao.</title>
        <authorList>
            <person name="Ali S.S."/>
            <person name="Asman A."/>
            <person name="Shao J."/>
            <person name="Firmansyah A.P."/>
            <person name="Susilo A.W."/>
            <person name="Rosmana A."/>
            <person name="McMahon P."/>
            <person name="Junaid M."/>
            <person name="Guest D."/>
            <person name="Kheng T.Y."/>
            <person name="Meinhardt L.W."/>
            <person name="Bailey B.A."/>
        </authorList>
    </citation>
    <scope>NUCLEOTIDE SEQUENCE [LARGE SCALE GENOMIC DNA]</scope>
    <source>
        <strain evidence="2 3">CT2</strain>
    </source>
</reference>
<accession>A0A5N5Q6J6</accession>
<feature type="domain" description="RNase H type-1" evidence="1">
    <location>
        <begin position="30"/>
        <end position="174"/>
    </location>
</feature>
<dbReference type="EMBL" id="SSOP01001045">
    <property type="protein sequence ID" value="KAB5587492.1"/>
    <property type="molecule type" value="Genomic_DNA"/>
</dbReference>